<feature type="compositionally biased region" description="Low complexity" evidence="1">
    <location>
        <begin position="147"/>
        <end position="158"/>
    </location>
</feature>
<feature type="compositionally biased region" description="Low complexity" evidence="1">
    <location>
        <begin position="108"/>
        <end position="120"/>
    </location>
</feature>
<protein>
    <submittedName>
        <fullName evidence="2">Uncharacterized protein</fullName>
    </submittedName>
</protein>
<reference evidence="2" key="2">
    <citation type="journal article" date="2019" name="IMA Fungus">
        <title>Genome sequencing and comparison of five Tilletia species to identify candidate genes for the detection of regulated species infecting wheat.</title>
        <authorList>
            <person name="Nguyen H.D.T."/>
            <person name="Sultana T."/>
            <person name="Kesanakurti P."/>
            <person name="Hambleton S."/>
        </authorList>
    </citation>
    <scope>NUCLEOTIDE SEQUENCE</scope>
    <source>
        <strain evidence="2">DAOMC 236426</strain>
    </source>
</reference>
<gene>
    <name evidence="2" type="ORF">A4X06_0g5651</name>
</gene>
<proteinExistence type="predicted"/>
<comment type="caution">
    <text evidence="2">The sequence shown here is derived from an EMBL/GenBank/DDBJ whole genome shotgun (WGS) entry which is preliminary data.</text>
</comment>
<dbReference type="EMBL" id="LWDE02000724">
    <property type="protein sequence ID" value="KAE8245507.1"/>
    <property type="molecule type" value="Genomic_DNA"/>
</dbReference>
<organism evidence="2 3">
    <name type="scientific">Tilletia controversa</name>
    <name type="common">dwarf bunt fungus</name>
    <dbReference type="NCBI Taxonomy" id="13291"/>
    <lineage>
        <taxon>Eukaryota</taxon>
        <taxon>Fungi</taxon>
        <taxon>Dikarya</taxon>
        <taxon>Basidiomycota</taxon>
        <taxon>Ustilaginomycotina</taxon>
        <taxon>Exobasidiomycetes</taxon>
        <taxon>Tilletiales</taxon>
        <taxon>Tilletiaceae</taxon>
        <taxon>Tilletia</taxon>
    </lineage>
</organism>
<keyword evidence="3" id="KW-1185">Reference proteome</keyword>
<dbReference type="AlphaFoldDB" id="A0A8X7MQP4"/>
<feature type="compositionally biased region" description="Basic and acidic residues" evidence="1">
    <location>
        <begin position="123"/>
        <end position="133"/>
    </location>
</feature>
<feature type="region of interest" description="Disordered" evidence="1">
    <location>
        <begin position="108"/>
        <end position="158"/>
    </location>
</feature>
<accession>A0A8X7MQP4</accession>
<evidence type="ECO:0000313" key="2">
    <source>
        <dbReference type="EMBL" id="KAE8245507.1"/>
    </source>
</evidence>
<reference evidence="2" key="1">
    <citation type="submission" date="2016-04" db="EMBL/GenBank/DDBJ databases">
        <authorList>
            <person name="Nguyen H.D."/>
            <person name="Samba Siva P."/>
            <person name="Cullis J."/>
            <person name="Levesque C.A."/>
            <person name="Hambleton S."/>
        </authorList>
    </citation>
    <scope>NUCLEOTIDE SEQUENCE</scope>
    <source>
        <strain evidence="2">DAOMC 236426</strain>
    </source>
</reference>
<evidence type="ECO:0000313" key="3">
    <source>
        <dbReference type="Proteomes" id="UP000077684"/>
    </source>
</evidence>
<evidence type="ECO:0000256" key="1">
    <source>
        <dbReference type="SAM" id="MobiDB-lite"/>
    </source>
</evidence>
<feature type="region of interest" description="Disordered" evidence="1">
    <location>
        <begin position="37"/>
        <end position="57"/>
    </location>
</feature>
<dbReference type="Proteomes" id="UP000077684">
    <property type="component" value="Unassembled WGS sequence"/>
</dbReference>
<sequence>MPRSRFFILVRNRDFNGARSARQLITRILRSAELARSQTELSGAPPRSPGSGNLLREDPYNLELKPTYIPFPSKPRRSPFSWSLHYSPPSFHTSPRSFHHRMLLAGSSSSSTRVRPSGSRIDSGFDKSGHDIARQFGRSAGQRRTVADSAHAPASPKDAASAAIAAVTRSMQKEDRKRREAANAKNKAFAGLMGHVQKMYTDGFVNEAELEIFLATSKACHRHGERQSHTRSLPRPMVIGGNAGRI</sequence>
<name>A0A8X7MQP4_9BASI</name>
<feature type="region of interest" description="Disordered" evidence="1">
    <location>
        <begin position="223"/>
        <end position="246"/>
    </location>
</feature>